<dbReference type="InterPro" id="IPR001509">
    <property type="entry name" value="Epimerase_deHydtase"/>
</dbReference>
<gene>
    <name evidence="2" type="ORF">PHY01_36380</name>
</gene>
<evidence type="ECO:0000259" key="1">
    <source>
        <dbReference type="Pfam" id="PF01370"/>
    </source>
</evidence>
<dbReference type="Pfam" id="PF01370">
    <property type="entry name" value="Epimerase"/>
    <property type="match status" value="1"/>
</dbReference>
<evidence type="ECO:0000313" key="3">
    <source>
        <dbReference type="Proteomes" id="UP000320338"/>
    </source>
</evidence>
<comment type="caution">
    <text evidence="2">The sequence shown here is derived from an EMBL/GenBank/DDBJ whole genome shotgun (WGS) entry which is preliminary data.</text>
</comment>
<keyword evidence="3" id="KW-1185">Reference proteome</keyword>
<sequence>MTARVVVIGASGNVGTGVLRALAAQHPDAHVIGVCRRPPADAYPGVDWRVVDLGAASAAADLAPVLRGADVVVHLGWAIQPVRDEAYLDRVNIDGTRALLRAMAAEGWSSSSTPRRWGSTRPVRRSR</sequence>
<organism evidence="2 3">
    <name type="scientific">Pseudonocardia hydrocarbonoxydans</name>
    <dbReference type="NCBI Taxonomy" id="76726"/>
    <lineage>
        <taxon>Bacteria</taxon>
        <taxon>Bacillati</taxon>
        <taxon>Actinomycetota</taxon>
        <taxon>Actinomycetes</taxon>
        <taxon>Pseudonocardiales</taxon>
        <taxon>Pseudonocardiaceae</taxon>
        <taxon>Pseudonocardia</taxon>
    </lineage>
</organism>
<dbReference type="EMBL" id="BJNG01000034">
    <property type="protein sequence ID" value="GEC21355.1"/>
    <property type="molecule type" value="Genomic_DNA"/>
</dbReference>
<name>A0A4Y3WR85_9PSEU</name>
<dbReference type="Gene3D" id="3.40.50.720">
    <property type="entry name" value="NAD(P)-binding Rossmann-like Domain"/>
    <property type="match status" value="1"/>
</dbReference>
<dbReference type="Proteomes" id="UP000320338">
    <property type="component" value="Unassembled WGS sequence"/>
</dbReference>
<dbReference type="SUPFAM" id="SSF51735">
    <property type="entry name" value="NAD(P)-binding Rossmann-fold domains"/>
    <property type="match status" value="1"/>
</dbReference>
<protein>
    <recommendedName>
        <fullName evidence="1">NAD-dependent epimerase/dehydratase domain-containing protein</fullName>
    </recommendedName>
</protein>
<dbReference type="InterPro" id="IPR036291">
    <property type="entry name" value="NAD(P)-bd_dom_sf"/>
</dbReference>
<reference evidence="2 3" key="1">
    <citation type="submission" date="2019-06" db="EMBL/GenBank/DDBJ databases">
        <title>Whole genome shotgun sequence of Pseudonocardia hydrocarbonoxydans NBRC 14498.</title>
        <authorList>
            <person name="Hosoyama A."/>
            <person name="Uohara A."/>
            <person name="Ohji S."/>
            <person name="Ichikawa N."/>
        </authorList>
    </citation>
    <scope>NUCLEOTIDE SEQUENCE [LARGE SCALE GENOMIC DNA]</scope>
    <source>
        <strain evidence="2 3">NBRC 14498</strain>
    </source>
</reference>
<evidence type="ECO:0000313" key="2">
    <source>
        <dbReference type="EMBL" id="GEC21355.1"/>
    </source>
</evidence>
<accession>A0A4Y3WR85</accession>
<feature type="domain" description="NAD-dependent epimerase/dehydratase" evidence="1">
    <location>
        <begin position="5"/>
        <end position="107"/>
    </location>
</feature>
<proteinExistence type="predicted"/>
<dbReference type="AlphaFoldDB" id="A0A4Y3WR85"/>